<name>A0A1C3RH90_9PROT</name>
<dbReference type="InterPro" id="IPR009081">
    <property type="entry name" value="PP-bd_ACP"/>
</dbReference>
<proteinExistence type="predicted"/>
<dbReference type="InterPro" id="IPR036736">
    <property type="entry name" value="ACP-like_sf"/>
</dbReference>
<evidence type="ECO:0000313" key="4">
    <source>
        <dbReference type="EMBL" id="SCA56657.1"/>
    </source>
</evidence>
<evidence type="ECO:0000313" key="5">
    <source>
        <dbReference type="Proteomes" id="UP000231658"/>
    </source>
</evidence>
<reference evidence="4 5" key="1">
    <citation type="submission" date="2016-07" db="EMBL/GenBank/DDBJ databases">
        <authorList>
            <person name="Lefevre C.T."/>
        </authorList>
    </citation>
    <scope>NUCLEOTIDE SEQUENCE [LARGE SCALE GENOMIC DNA]</scope>
    <source>
        <strain evidence="4">PR1</strain>
    </source>
</reference>
<evidence type="ECO:0000256" key="1">
    <source>
        <dbReference type="ARBA" id="ARBA00022450"/>
    </source>
</evidence>
<dbReference type="RefSeq" id="WP_069188748.1">
    <property type="nucleotide sequence ID" value="NZ_FLYE01000023.1"/>
</dbReference>
<dbReference type="OrthoDB" id="9803943at2"/>
<dbReference type="EMBL" id="FLYE01000023">
    <property type="protein sequence ID" value="SCA56657.1"/>
    <property type="molecule type" value="Genomic_DNA"/>
</dbReference>
<dbReference type="Proteomes" id="UP000231658">
    <property type="component" value="Unassembled WGS sequence"/>
</dbReference>
<dbReference type="PROSITE" id="PS00012">
    <property type="entry name" value="PHOSPHOPANTETHEINE"/>
    <property type="match status" value="1"/>
</dbReference>
<feature type="domain" description="Carrier" evidence="3">
    <location>
        <begin position="2"/>
        <end position="84"/>
    </location>
</feature>
<dbReference type="AlphaFoldDB" id="A0A1C3RH90"/>
<dbReference type="InterPro" id="IPR006162">
    <property type="entry name" value="Ppantetheine_attach_site"/>
</dbReference>
<keyword evidence="1" id="KW-0596">Phosphopantetheine</keyword>
<accession>A0A1C3RH90</accession>
<dbReference type="SUPFAM" id="SSF47336">
    <property type="entry name" value="ACP-like"/>
    <property type="match status" value="1"/>
</dbReference>
<dbReference type="STRING" id="1867952.MTBPR1_30027"/>
<dbReference type="Pfam" id="PF00550">
    <property type="entry name" value="PP-binding"/>
    <property type="match status" value="1"/>
</dbReference>
<keyword evidence="5" id="KW-1185">Reference proteome</keyword>
<dbReference type="NCBIfam" id="NF006617">
    <property type="entry name" value="PRK09184.1"/>
    <property type="match status" value="1"/>
</dbReference>
<dbReference type="Gene3D" id="1.10.1200.10">
    <property type="entry name" value="ACP-like"/>
    <property type="match status" value="1"/>
</dbReference>
<gene>
    <name evidence="4" type="ORF">MTBPR1_30027</name>
</gene>
<organism evidence="4 5">
    <name type="scientific">Candidatus Terasakiella magnetica</name>
    <dbReference type="NCBI Taxonomy" id="1867952"/>
    <lineage>
        <taxon>Bacteria</taxon>
        <taxon>Pseudomonadati</taxon>
        <taxon>Pseudomonadota</taxon>
        <taxon>Alphaproteobacteria</taxon>
        <taxon>Rhodospirillales</taxon>
        <taxon>Terasakiellaceae</taxon>
        <taxon>Terasakiella</taxon>
    </lineage>
</organism>
<evidence type="ECO:0000256" key="2">
    <source>
        <dbReference type="ARBA" id="ARBA00022553"/>
    </source>
</evidence>
<protein>
    <submittedName>
        <fullName evidence="4">Phosphopantetheine-binding protein</fullName>
    </submittedName>
</protein>
<evidence type="ECO:0000259" key="3">
    <source>
        <dbReference type="PROSITE" id="PS50075"/>
    </source>
</evidence>
<keyword evidence="2" id="KW-0597">Phosphoprotein</keyword>
<dbReference type="PROSITE" id="PS50075">
    <property type="entry name" value="CARRIER"/>
    <property type="match status" value="1"/>
</dbReference>
<sequence length="86" mass="9681">MDELELELKKLIIEALNLEDLEPEEIESSERLFVEGLGLDSIDALELGMEIQKKYGIKINSETENIKTHFASVANLAKFISSEKEG</sequence>